<keyword evidence="1" id="KW-0812">Transmembrane</keyword>
<keyword evidence="2" id="KW-0732">Signal</keyword>
<feature type="transmembrane region" description="Helical" evidence="1">
    <location>
        <begin position="73"/>
        <end position="93"/>
    </location>
</feature>
<feature type="chain" id="PRO_5046169794" evidence="2">
    <location>
        <begin position="19"/>
        <end position="95"/>
    </location>
</feature>
<dbReference type="EMBL" id="CP071382">
    <property type="protein sequence ID" value="QSV46161.1"/>
    <property type="molecule type" value="Genomic_DNA"/>
</dbReference>
<feature type="signal peptide" evidence="2">
    <location>
        <begin position="1"/>
        <end position="18"/>
    </location>
</feature>
<organism evidence="3 4">
    <name type="scientific">Geobacter benzoatilyticus</name>
    <dbReference type="NCBI Taxonomy" id="2815309"/>
    <lineage>
        <taxon>Bacteria</taxon>
        <taxon>Pseudomonadati</taxon>
        <taxon>Thermodesulfobacteriota</taxon>
        <taxon>Desulfuromonadia</taxon>
        <taxon>Geobacterales</taxon>
        <taxon>Geobacteraceae</taxon>
        <taxon>Geobacter</taxon>
    </lineage>
</organism>
<evidence type="ECO:0000256" key="2">
    <source>
        <dbReference type="SAM" id="SignalP"/>
    </source>
</evidence>
<reference evidence="3 4" key="1">
    <citation type="submission" date="2021-03" db="EMBL/GenBank/DDBJ databases">
        <title>Geobacter metallireducens gen. nov. sp. nov., a microorganism capable of coupling the complete oxidation of organic compounds to the reduction of iron and other metals.</title>
        <authorList>
            <person name="Li Y."/>
        </authorList>
    </citation>
    <scope>NUCLEOTIDE SEQUENCE [LARGE SCALE GENOMIC DNA]</scope>
    <source>
        <strain evidence="3 4">Jerry-YX</strain>
    </source>
</reference>
<dbReference type="Proteomes" id="UP000663651">
    <property type="component" value="Chromosome"/>
</dbReference>
<dbReference type="RefSeq" id="WP_207163949.1">
    <property type="nucleotide sequence ID" value="NZ_CP071382.1"/>
</dbReference>
<evidence type="ECO:0000313" key="4">
    <source>
        <dbReference type="Proteomes" id="UP000663651"/>
    </source>
</evidence>
<keyword evidence="1" id="KW-0472">Membrane</keyword>
<keyword evidence="4" id="KW-1185">Reference proteome</keyword>
<gene>
    <name evidence="3" type="ORF">JZM60_02435</name>
</gene>
<protein>
    <submittedName>
        <fullName evidence="3">Uncharacterized protein</fullName>
    </submittedName>
</protein>
<feature type="transmembrane region" description="Helical" evidence="1">
    <location>
        <begin position="34"/>
        <end position="52"/>
    </location>
</feature>
<evidence type="ECO:0000313" key="3">
    <source>
        <dbReference type="EMBL" id="QSV46161.1"/>
    </source>
</evidence>
<accession>A0ABX7Q4Y9</accession>
<sequence length="95" mass="10680">MKWLFLLSSLIFPLIVHAAPGSYSGNFEEGDSGVGHISWAVILIAVLFLIAMNLMPYLLKSLPLKFFRQMDEAGAGIFWMVFVFLAIVILGWLKF</sequence>
<evidence type="ECO:0000256" key="1">
    <source>
        <dbReference type="SAM" id="Phobius"/>
    </source>
</evidence>
<keyword evidence="1" id="KW-1133">Transmembrane helix</keyword>
<proteinExistence type="predicted"/>
<name>A0ABX7Q4Y9_9BACT</name>